<accession>A0A811USB2</accession>
<comment type="caution">
    <text evidence="1">The sequence shown here is derived from an EMBL/GenBank/DDBJ whole genome shotgun (WGS) entry which is preliminary data.</text>
</comment>
<dbReference type="EMBL" id="CAJHJT010000023">
    <property type="protein sequence ID" value="CAD7002049.1"/>
    <property type="molecule type" value="Genomic_DNA"/>
</dbReference>
<proteinExistence type="predicted"/>
<protein>
    <submittedName>
        <fullName evidence="1">(Mediterranean fruit fly) hypothetical protein</fullName>
    </submittedName>
</protein>
<reference evidence="1" key="1">
    <citation type="submission" date="2020-11" db="EMBL/GenBank/DDBJ databases">
        <authorList>
            <person name="Whitehead M."/>
        </authorList>
    </citation>
    <scope>NUCLEOTIDE SEQUENCE</scope>
    <source>
        <strain evidence="1">EGII</strain>
    </source>
</reference>
<evidence type="ECO:0000313" key="1">
    <source>
        <dbReference type="EMBL" id="CAD7002049.1"/>
    </source>
</evidence>
<gene>
    <name evidence="1" type="ORF">CCAP1982_LOCUS10537</name>
</gene>
<organism evidence="1 2">
    <name type="scientific">Ceratitis capitata</name>
    <name type="common">Mediterranean fruit fly</name>
    <name type="synonym">Tephritis capitata</name>
    <dbReference type="NCBI Taxonomy" id="7213"/>
    <lineage>
        <taxon>Eukaryota</taxon>
        <taxon>Metazoa</taxon>
        <taxon>Ecdysozoa</taxon>
        <taxon>Arthropoda</taxon>
        <taxon>Hexapoda</taxon>
        <taxon>Insecta</taxon>
        <taxon>Pterygota</taxon>
        <taxon>Neoptera</taxon>
        <taxon>Endopterygota</taxon>
        <taxon>Diptera</taxon>
        <taxon>Brachycera</taxon>
        <taxon>Muscomorpha</taxon>
        <taxon>Tephritoidea</taxon>
        <taxon>Tephritidae</taxon>
        <taxon>Ceratitis</taxon>
        <taxon>Ceratitis</taxon>
    </lineage>
</organism>
<dbReference type="Proteomes" id="UP000606786">
    <property type="component" value="Unassembled WGS sequence"/>
</dbReference>
<evidence type="ECO:0000313" key="2">
    <source>
        <dbReference type="Proteomes" id="UP000606786"/>
    </source>
</evidence>
<name>A0A811USB2_CERCA</name>
<keyword evidence="2" id="KW-1185">Reference proteome</keyword>
<sequence>MYEDEKSVGELDLGFENGSHSNSLVEAITIDSNDRNHRSLDTSGLLEVSAQRTSSAYGNSFCPSPIQLVICVKCGLPYTITQGIQ</sequence>
<dbReference type="AlphaFoldDB" id="A0A811USB2"/>